<protein>
    <submittedName>
        <fullName evidence="1">Uncharacterized protein</fullName>
    </submittedName>
</protein>
<dbReference type="Proteomes" id="UP000265520">
    <property type="component" value="Unassembled WGS sequence"/>
</dbReference>
<comment type="caution">
    <text evidence="1">The sequence shown here is derived from an EMBL/GenBank/DDBJ whole genome shotgun (WGS) entry which is preliminary data.</text>
</comment>
<organism evidence="1 2">
    <name type="scientific">Trifolium medium</name>
    <dbReference type="NCBI Taxonomy" id="97028"/>
    <lineage>
        <taxon>Eukaryota</taxon>
        <taxon>Viridiplantae</taxon>
        <taxon>Streptophyta</taxon>
        <taxon>Embryophyta</taxon>
        <taxon>Tracheophyta</taxon>
        <taxon>Spermatophyta</taxon>
        <taxon>Magnoliopsida</taxon>
        <taxon>eudicotyledons</taxon>
        <taxon>Gunneridae</taxon>
        <taxon>Pentapetalae</taxon>
        <taxon>rosids</taxon>
        <taxon>fabids</taxon>
        <taxon>Fabales</taxon>
        <taxon>Fabaceae</taxon>
        <taxon>Papilionoideae</taxon>
        <taxon>50 kb inversion clade</taxon>
        <taxon>NPAAA clade</taxon>
        <taxon>Hologalegina</taxon>
        <taxon>IRL clade</taxon>
        <taxon>Trifolieae</taxon>
        <taxon>Trifolium</taxon>
    </lineage>
</organism>
<evidence type="ECO:0000313" key="2">
    <source>
        <dbReference type="Proteomes" id="UP000265520"/>
    </source>
</evidence>
<keyword evidence="2" id="KW-1185">Reference proteome</keyword>
<reference evidence="1 2" key="1">
    <citation type="journal article" date="2018" name="Front. Plant Sci.">
        <title>Red Clover (Trifolium pratense) and Zigzag Clover (T. medium) - A Picture of Genomic Similarities and Differences.</title>
        <authorList>
            <person name="Dluhosova J."/>
            <person name="Istvanek J."/>
            <person name="Nedelnik J."/>
            <person name="Repkova J."/>
        </authorList>
    </citation>
    <scope>NUCLEOTIDE SEQUENCE [LARGE SCALE GENOMIC DNA]</scope>
    <source>
        <strain evidence="2">cv. 10/8</strain>
        <tissue evidence="1">Leaf</tissue>
    </source>
</reference>
<dbReference type="AlphaFoldDB" id="A0A392UC54"/>
<sequence>MSFECVKLTKPNWKTQASNGRYGCLPCNFGSSLCLLSNLGQFSVT</sequence>
<accession>A0A392UC54</accession>
<name>A0A392UC54_9FABA</name>
<dbReference type="EMBL" id="LXQA010753399">
    <property type="protein sequence ID" value="MCI69305.1"/>
    <property type="molecule type" value="Genomic_DNA"/>
</dbReference>
<proteinExistence type="predicted"/>
<evidence type="ECO:0000313" key="1">
    <source>
        <dbReference type="EMBL" id="MCI69305.1"/>
    </source>
</evidence>
<feature type="non-terminal residue" evidence="1">
    <location>
        <position position="45"/>
    </location>
</feature>